<evidence type="ECO:0000313" key="2">
    <source>
        <dbReference type="EMBL" id="AGP39716.1"/>
    </source>
</evidence>
<dbReference type="eggNOG" id="ENOG5031D0S">
    <property type="taxonomic scope" value="Bacteria"/>
</dbReference>
<dbReference type="EMBL" id="CP003969">
    <property type="protein sequence ID" value="AGP39716.1"/>
    <property type="molecule type" value="Genomic_DNA"/>
</dbReference>
<reference evidence="2 3" key="1">
    <citation type="journal article" date="2013" name="Sci. Rep.">
        <title>Extraordinary expansion of a Sorangium cellulosum genome from an alkaline milieu.</title>
        <authorList>
            <person name="Han K."/>
            <person name="Li Z.F."/>
            <person name="Peng R."/>
            <person name="Zhu L.P."/>
            <person name="Zhou T."/>
            <person name="Wang L.G."/>
            <person name="Li S.G."/>
            <person name="Zhang X.B."/>
            <person name="Hu W."/>
            <person name="Wu Z.H."/>
            <person name="Qin N."/>
            <person name="Li Y.Z."/>
        </authorList>
    </citation>
    <scope>NUCLEOTIDE SEQUENCE [LARGE SCALE GENOMIC DNA]</scope>
    <source>
        <strain evidence="2 3">So0157-2</strain>
    </source>
</reference>
<evidence type="ECO:0000313" key="3">
    <source>
        <dbReference type="Proteomes" id="UP000014803"/>
    </source>
</evidence>
<dbReference type="Proteomes" id="UP000014803">
    <property type="component" value="Chromosome"/>
</dbReference>
<dbReference type="AlphaFoldDB" id="S4Y5H2"/>
<protein>
    <submittedName>
        <fullName evidence="2">Uncharacterized protein</fullName>
    </submittedName>
</protein>
<feature type="compositionally biased region" description="Low complexity" evidence="1">
    <location>
        <begin position="136"/>
        <end position="149"/>
    </location>
</feature>
<dbReference type="KEGG" id="scu:SCE1572_37620"/>
<dbReference type="OrthoDB" id="3872072at2"/>
<dbReference type="PATRIC" id="fig|1254432.3.peg.8526"/>
<accession>S4Y5H2</accession>
<dbReference type="HOGENOM" id="CLU_420284_0_0_7"/>
<feature type="region of interest" description="Disordered" evidence="1">
    <location>
        <begin position="129"/>
        <end position="162"/>
    </location>
</feature>
<sequence>MAFLTRSVTCIVVNKTKCPLRLSTSKLLHGSLDTPIPSRIPAGGTGKWTSSTAGAFTGTEGWAVFELESADAMFEVGWNNPFVGTNAFKQSFRLLPDVLESPAGTYVPAEPTGEDLEDADDVTVTFSLTMEPPPSAEASASAGEAASTDPAPPPPDEDAPQVVSAQPGVENHASGVGVLAPPRLSVALNAVDPGDTGTDTSIDATLALIAKRLEGGLDVVWKKGAAMGLWDTTKWKESDPEEQWARAITELLLGQPYNGAAASYGHPNQDTIFYKPFSEPTASPIVSFTAACQHNVSFGVLSRGYTISDVAGTGFSCDDSSAMGVFKSGGKWFKDEEKRDLAKAIDAGLTPGSIYVFKPKPISETEKKQNLQREGSHIAFVLRVDKAQKLAQFFDTGGLKHKERVSGPVPVIMTDFAGKGSYDDPLWNNVTTSHYIGMGIPRPPADLAGAVARIRKTRPIGFTRLVLTTRGATFPSPIDPKNPPQGLLFVSRLLRMWGDTEDRNFTIARYFWSLRNLPGTREVQAFWVFYVPLDVYVGQDASAEKKNAARVASAVMAAPRTMKADEFGTPLHRSRYLIIGSLADGHVKQVQRTFTKTRGNEPGSTTKAESYQEVEPAGAFPPNLQRFLDKLPPKEAIAPSNPALPALFKDYA</sequence>
<name>S4Y5H2_SORCE</name>
<proteinExistence type="predicted"/>
<dbReference type="Gene3D" id="2.60.270.50">
    <property type="match status" value="1"/>
</dbReference>
<organism evidence="2 3">
    <name type="scientific">Sorangium cellulosum So0157-2</name>
    <dbReference type="NCBI Taxonomy" id="1254432"/>
    <lineage>
        <taxon>Bacteria</taxon>
        <taxon>Pseudomonadati</taxon>
        <taxon>Myxococcota</taxon>
        <taxon>Polyangia</taxon>
        <taxon>Polyangiales</taxon>
        <taxon>Polyangiaceae</taxon>
        <taxon>Sorangium</taxon>
    </lineage>
</organism>
<evidence type="ECO:0000256" key="1">
    <source>
        <dbReference type="SAM" id="MobiDB-lite"/>
    </source>
</evidence>
<gene>
    <name evidence="2" type="ORF">SCE1572_37620</name>
</gene>
<dbReference type="RefSeq" id="WP_020739408.1">
    <property type="nucleotide sequence ID" value="NC_021658.1"/>
</dbReference>